<proteinExistence type="predicted"/>
<name>A0ABR0NXJ9_GOSAR</name>
<protein>
    <submittedName>
        <fullName evidence="1">Uncharacterized protein</fullName>
    </submittedName>
</protein>
<comment type="caution">
    <text evidence="1">The sequence shown here is derived from an EMBL/GenBank/DDBJ whole genome shotgun (WGS) entry which is preliminary data.</text>
</comment>
<dbReference type="EMBL" id="JARKNE010000008">
    <property type="protein sequence ID" value="KAK5811066.1"/>
    <property type="molecule type" value="Genomic_DNA"/>
</dbReference>
<reference evidence="1 2" key="1">
    <citation type="submission" date="2023-03" db="EMBL/GenBank/DDBJ databases">
        <title>WGS of Gossypium arboreum.</title>
        <authorList>
            <person name="Yu D."/>
        </authorList>
    </citation>
    <scope>NUCLEOTIDE SEQUENCE [LARGE SCALE GENOMIC DNA]</scope>
    <source>
        <tissue evidence="1">Leaf</tissue>
    </source>
</reference>
<accession>A0ABR0NXJ9</accession>
<evidence type="ECO:0000313" key="1">
    <source>
        <dbReference type="EMBL" id="KAK5811066.1"/>
    </source>
</evidence>
<organism evidence="1 2">
    <name type="scientific">Gossypium arboreum</name>
    <name type="common">Tree cotton</name>
    <name type="synonym">Gossypium nanking</name>
    <dbReference type="NCBI Taxonomy" id="29729"/>
    <lineage>
        <taxon>Eukaryota</taxon>
        <taxon>Viridiplantae</taxon>
        <taxon>Streptophyta</taxon>
        <taxon>Embryophyta</taxon>
        <taxon>Tracheophyta</taxon>
        <taxon>Spermatophyta</taxon>
        <taxon>Magnoliopsida</taxon>
        <taxon>eudicotyledons</taxon>
        <taxon>Gunneridae</taxon>
        <taxon>Pentapetalae</taxon>
        <taxon>rosids</taxon>
        <taxon>malvids</taxon>
        <taxon>Malvales</taxon>
        <taxon>Malvaceae</taxon>
        <taxon>Malvoideae</taxon>
        <taxon>Gossypium</taxon>
    </lineage>
</organism>
<evidence type="ECO:0000313" key="2">
    <source>
        <dbReference type="Proteomes" id="UP001358586"/>
    </source>
</evidence>
<gene>
    <name evidence="1" type="ORF">PVK06_026385</name>
</gene>
<keyword evidence="2" id="KW-1185">Reference proteome</keyword>
<sequence length="49" mass="5533">MDEAINHMVDAKQVKNIRHQIVDEEFEAEVEVKVEINSQGGGEKSYSSN</sequence>
<dbReference type="Proteomes" id="UP001358586">
    <property type="component" value="Chromosome 8"/>
</dbReference>